<dbReference type="EMBL" id="ML179312">
    <property type="protein sequence ID" value="THU91208.1"/>
    <property type="molecule type" value="Genomic_DNA"/>
</dbReference>
<gene>
    <name evidence="1" type="ORF">K435DRAFT_863590</name>
</gene>
<proteinExistence type="predicted"/>
<organism evidence="1 2">
    <name type="scientific">Dendrothele bispora (strain CBS 962.96)</name>
    <dbReference type="NCBI Taxonomy" id="1314807"/>
    <lineage>
        <taxon>Eukaryota</taxon>
        <taxon>Fungi</taxon>
        <taxon>Dikarya</taxon>
        <taxon>Basidiomycota</taxon>
        <taxon>Agaricomycotina</taxon>
        <taxon>Agaricomycetes</taxon>
        <taxon>Agaricomycetidae</taxon>
        <taxon>Agaricales</taxon>
        <taxon>Agaricales incertae sedis</taxon>
        <taxon>Dendrothele</taxon>
    </lineage>
</organism>
<accession>A0A4S8LQS5</accession>
<evidence type="ECO:0000313" key="1">
    <source>
        <dbReference type="EMBL" id="THU91208.1"/>
    </source>
</evidence>
<keyword evidence="2" id="KW-1185">Reference proteome</keyword>
<sequence>MPPIIDTPENAAKGRIVRALRSGILFRTHEDLHVAEPDNPEAKALLHQRSVNVE</sequence>
<reference evidence="1 2" key="1">
    <citation type="journal article" date="2019" name="Nat. Ecol. Evol.">
        <title>Megaphylogeny resolves global patterns of mushroom evolution.</title>
        <authorList>
            <person name="Varga T."/>
            <person name="Krizsan K."/>
            <person name="Foldi C."/>
            <person name="Dima B."/>
            <person name="Sanchez-Garcia M."/>
            <person name="Sanchez-Ramirez S."/>
            <person name="Szollosi G.J."/>
            <person name="Szarkandi J.G."/>
            <person name="Papp V."/>
            <person name="Albert L."/>
            <person name="Andreopoulos W."/>
            <person name="Angelini C."/>
            <person name="Antonin V."/>
            <person name="Barry K.W."/>
            <person name="Bougher N.L."/>
            <person name="Buchanan P."/>
            <person name="Buyck B."/>
            <person name="Bense V."/>
            <person name="Catcheside P."/>
            <person name="Chovatia M."/>
            <person name="Cooper J."/>
            <person name="Damon W."/>
            <person name="Desjardin D."/>
            <person name="Finy P."/>
            <person name="Geml J."/>
            <person name="Haridas S."/>
            <person name="Hughes K."/>
            <person name="Justo A."/>
            <person name="Karasinski D."/>
            <person name="Kautmanova I."/>
            <person name="Kiss B."/>
            <person name="Kocsube S."/>
            <person name="Kotiranta H."/>
            <person name="LaButti K.M."/>
            <person name="Lechner B.E."/>
            <person name="Liimatainen K."/>
            <person name="Lipzen A."/>
            <person name="Lukacs Z."/>
            <person name="Mihaltcheva S."/>
            <person name="Morgado L.N."/>
            <person name="Niskanen T."/>
            <person name="Noordeloos M.E."/>
            <person name="Ohm R.A."/>
            <person name="Ortiz-Santana B."/>
            <person name="Ovrebo C."/>
            <person name="Racz N."/>
            <person name="Riley R."/>
            <person name="Savchenko A."/>
            <person name="Shiryaev A."/>
            <person name="Soop K."/>
            <person name="Spirin V."/>
            <person name="Szebenyi C."/>
            <person name="Tomsovsky M."/>
            <person name="Tulloss R.E."/>
            <person name="Uehling J."/>
            <person name="Grigoriev I.V."/>
            <person name="Vagvolgyi C."/>
            <person name="Papp T."/>
            <person name="Martin F.M."/>
            <person name="Miettinen O."/>
            <person name="Hibbett D.S."/>
            <person name="Nagy L.G."/>
        </authorList>
    </citation>
    <scope>NUCLEOTIDE SEQUENCE [LARGE SCALE GENOMIC DNA]</scope>
    <source>
        <strain evidence="1 2">CBS 962.96</strain>
    </source>
</reference>
<name>A0A4S8LQS5_DENBC</name>
<evidence type="ECO:0000313" key="2">
    <source>
        <dbReference type="Proteomes" id="UP000297245"/>
    </source>
</evidence>
<dbReference type="AlphaFoldDB" id="A0A4S8LQS5"/>
<dbReference type="Proteomes" id="UP000297245">
    <property type="component" value="Unassembled WGS sequence"/>
</dbReference>
<protein>
    <submittedName>
        <fullName evidence="1">Uncharacterized protein</fullName>
    </submittedName>
</protein>